<dbReference type="AlphaFoldDB" id="A0A6L3VX68"/>
<organism evidence="3 4">
    <name type="scientific">Actinomadura montaniterrae</name>
    <dbReference type="NCBI Taxonomy" id="1803903"/>
    <lineage>
        <taxon>Bacteria</taxon>
        <taxon>Bacillati</taxon>
        <taxon>Actinomycetota</taxon>
        <taxon>Actinomycetes</taxon>
        <taxon>Streptosporangiales</taxon>
        <taxon>Thermomonosporaceae</taxon>
        <taxon>Actinomadura</taxon>
    </lineage>
</organism>
<evidence type="ECO:0000313" key="4">
    <source>
        <dbReference type="Proteomes" id="UP000483004"/>
    </source>
</evidence>
<sequence length="236" mass="25230">MTPITDRLSALAAQMREDARQAGINATQARPAVEKTAADVAAARKLLAEAEKAHREALAVVARHELDGQEAADMAAKLDRLAAEHRTAPELPTPDEAAAAAGWGECPVCDRPVAHKGDAEWTHNDDGTPMCEMPFNVTPASPQAVAAVEQATGELVAVHGPGVTAPMTDRLAAERFPGPRHEKPKERPSLRERITRLTGPNPTVDPDATRPDTVPDALLAEGQRQARPDDPKENDR</sequence>
<protein>
    <submittedName>
        <fullName evidence="3">Uncharacterized protein</fullName>
    </submittedName>
</protein>
<proteinExistence type="predicted"/>
<keyword evidence="1" id="KW-0175">Coiled coil</keyword>
<accession>A0A6L3VX68</accession>
<name>A0A6L3VX68_9ACTN</name>
<dbReference type="RefSeq" id="WP_151539681.1">
    <property type="nucleotide sequence ID" value="NZ_WBMR01000019.1"/>
</dbReference>
<keyword evidence="4" id="KW-1185">Reference proteome</keyword>
<feature type="region of interest" description="Disordered" evidence="2">
    <location>
        <begin position="172"/>
        <end position="236"/>
    </location>
</feature>
<evidence type="ECO:0000256" key="1">
    <source>
        <dbReference type="SAM" id="Coils"/>
    </source>
</evidence>
<dbReference type="Proteomes" id="UP000483004">
    <property type="component" value="Unassembled WGS sequence"/>
</dbReference>
<evidence type="ECO:0000313" key="3">
    <source>
        <dbReference type="EMBL" id="KAB2384726.1"/>
    </source>
</evidence>
<reference evidence="3 4" key="1">
    <citation type="submission" date="2019-09" db="EMBL/GenBank/DDBJ databases">
        <title>Actinomadura physcomitrii sp. nov., a novel actinomycete isolated from moss [Physcomitrium sphaericum (Ludw) Fuernr].</title>
        <authorList>
            <person name="Liu C."/>
            <person name="Zhuang X."/>
        </authorList>
    </citation>
    <scope>NUCLEOTIDE SEQUENCE [LARGE SCALE GENOMIC DNA]</scope>
    <source>
        <strain evidence="3 4">CYP1-1B</strain>
    </source>
</reference>
<comment type="caution">
    <text evidence="3">The sequence shown here is derived from an EMBL/GenBank/DDBJ whole genome shotgun (WGS) entry which is preliminary data.</text>
</comment>
<feature type="coiled-coil region" evidence="1">
    <location>
        <begin position="33"/>
        <end position="67"/>
    </location>
</feature>
<feature type="compositionally biased region" description="Basic and acidic residues" evidence="2">
    <location>
        <begin position="224"/>
        <end position="236"/>
    </location>
</feature>
<feature type="compositionally biased region" description="Basic and acidic residues" evidence="2">
    <location>
        <begin position="172"/>
        <end position="195"/>
    </location>
</feature>
<evidence type="ECO:0000256" key="2">
    <source>
        <dbReference type="SAM" id="MobiDB-lite"/>
    </source>
</evidence>
<gene>
    <name evidence="3" type="ORF">F9B16_09775</name>
</gene>
<dbReference type="EMBL" id="WBMR01000019">
    <property type="protein sequence ID" value="KAB2384726.1"/>
    <property type="molecule type" value="Genomic_DNA"/>
</dbReference>